<dbReference type="Proteomes" id="UP000008021">
    <property type="component" value="Chromosome 8"/>
</dbReference>
<protein>
    <submittedName>
        <fullName evidence="2">Uncharacterized protein</fullName>
    </submittedName>
</protein>
<dbReference type="GO" id="GO:0048364">
    <property type="term" value="P:root development"/>
    <property type="evidence" value="ECO:0007669"/>
    <property type="project" value="InterPro"/>
</dbReference>
<dbReference type="AlphaFoldDB" id="A0A0E0ENT8"/>
<evidence type="ECO:0000313" key="3">
    <source>
        <dbReference type="Proteomes" id="UP000008021"/>
    </source>
</evidence>
<organism evidence="2">
    <name type="scientific">Oryza meridionalis</name>
    <dbReference type="NCBI Taxonomy" id="40149"/>
    <lineage>
        <taxon>Eukaryota</taxon>
        <taxon>Viridiplantae</taxon>
        <taxon>Streptophyta</taxon>
        <taxon>Embryophyta</taxon>
        <taxon>Tracheophyta</taxon>
        <taxon>Spermatophyta</taxon>
        <taxon>Magnoliopsida</taxon>
        <taxon>Liliopsida</taxon>
        <taxon>Poales</taxon>
        <taxon>Poaceae</taxon>
        <taxon>BOP clade</taxon>
        <taxon>Oryzoideae</taxon>
        <taxon>Oryzeae</taxon>
        <taxon>Oryzinae</taxon>
        <taxon>Oryza</taxon>
    </lineage>
</organism>
<dbReference type="STRING" id="40149.A0A0E0ENT8"/>
<sequence length="285" mass="32078">MPLLQLLSLYIQANHAQVDTIAAQCPFSSYPSPEKRKQERNIMAFHLRSASAPSSPRSSETNVEEQPESLKATISSPSSTIRTMNDGLKRLKSIYDSIDEIMCMPSSQILLCQSQNRKAVEQELECSLVLLDLCKAMQENFSELKASIQDMMLAIKRGEDAAVQANIPSCIRLAKKAQKQYKKISKKTLSPDQESCRVVKLLAEARETAFSMLEISSHLLSKQTVMPSYSKWSLVSKTFQKRRIICEEEQLQALELDIVDLESGIENLFRKSIQSRVSLLNALSM</sequence>
<dbReference type="eggNOG" id="ENOG502QUY1">
    <property type="taxonomic scope" value="Eukaryota"/>
</dbReference>
<dbReference type="InterPro" id="IPR004320">
    <property type="entry name" value="BPS1_pln"/>
</dbReference>
<name>A0A0E0ENT8_9ORYZ</name>
<dbReference type="Gramene" id="OMERI08G17870.1">
    <property type="protein sequence ID" value="OMERI08G17870.1"/>
    <property type="gene ID" value="OMERI08G17870"/>
</dbReference>
<dbReference type="GO" id="GO:0048367">
    <property type="term" value="P:shoot system development"/>
    <property type="evidence" value="ECO:0007669"/>
    <property type="project" value="InterPro"/>
</dbReference>
<dbReference type="PANTHER" id="PTHR33070">
    <property type="entry name" value="OS06G0725500 PROTEIN"/>
    <property type="match status" value="1"/>
</dbReference>
<reference evidence="2" key="2">
    <citation type="submission" date="2018-05" db="EMBL/GenBank/DDBJ databases">
        <title>OmerRS3 (Oryza meridionalis Reference Sequence Version 3).</title>
        <authorList>
            <person name="Zhang J."/>
            <person name="Kudrna D."/>
            <person name="Lee S."/>
            <person name="Talag J."/>
            <person name="Welchert J."/>
            <person name="Wing R.A."/>
        </authorList>
    </citation>
    <scope>NUCLEOTIDE SEQUENCE [LARGE SCALE GENOMIC DNA]</scope>
    <source>
        <strain evidence="2">cv. OR44</strain>
    </source>
</reference>
<dbReference type="EnsemblPlants" id="OMERI08G17870.1">
    <property type="protein sequence ID" value="OMERI08G17870.1"/>
    <property type="gene ID" value="OMERI08G17870"/>
</dbReference>
<proteinExistence type="predicted"/>
<accession>A0A0E0ENT8</accession>
<dbReference type="Pfam" id="PF03087">
    <property type="entry name" value="BPS1"/>
    <property type="match status" value="1"/>
</dbReference>
<dbReference type="HOGENOM" id="CLU_017798_6_0_1"/>
<evidence type="ECO:0000256" key="1">
    <source>
        <dbReference type="SAM" id="MobiDB-lite"/>
    </source>
</evidence>
<dbReference type="PANTHER" id="PTHR33070:SF120">
    <property type="entry name" value="EXPRESSED PROTEIN"/>
    <property type="match status" value="1"/>
</dbReference>
<feature type="region of interest" description="Disordered" evidence="1">
    <location>
        <begin position="48"/>
        <end position="78"/>
    </location>
</feature>
<keyword evidence="3" id="KW-1185">Reference proteome</keyword>
<evidence type="ECO:0000313" key="2">
    <source>
        <dbReference type="EnsemblPlants" id="OMERI08G17870.1"/>
    </source>
</evidence>
<reference evidence="2" key="1">
    <citation type="submission" date="2015-04" db="UniProtKB">
        <authorList>
            <consortium name="EnsemblPlants"/>
        </authorList>
    </citation>
    <scope>IDENTIFICATION</scope>
</reference>
<feature type="compositionally biased region" description="Low complexity" evidence="1">
    <location>
        <begin position="48"/>
        <end position="59"/>
    </location>
</feature>